<accession>A0A0F9X252</accession>
<dbReference type="EMBL" id="LAZR01000158">
    <property type="protein sequence ID" value="KKN85523.1"/>
    <property type="molecule type" value="Genomic_DNA"/>
</dbReference>
<dbReference type="Gene3D" id="3.30.40.220">
    <property type="match status" value="1"/>
</dbReference>
<comment type="caution">
    <text evidence="1">The sequence shown here is derived from an EMBL/GenBank/DDBJ whole genome shotgun (WGS) entry which is preliminary data.</text>
</comment>
<evidence type="ECO:0000313" key="1">
    <source>
        <dbReference type="EMBL" id="KKN85523.1"/>
    </source>
</evidence>
<gene>
    <name evidence="1" type="ORF">LCGC14_0278460</name>
</gene>
<name>A0A0F9X252_9ZZZZ</name>
<proteinExistence type="predicted"/>
<sequence>MGLSKYKIGQQFGRLTIIKRVGTGQFGSALWKCACECGNSCIVTSQVFTGKLTSCGCWHKEHCSRIGKSNQLPYGESEFNAIYSNYKRQAKNRGLRFDLNKKRFRKLISKNCVYCGSTPNNTHKGVKGQYIYNGIDRIDSTKGYTEYNIVPCCGYCNKAKGKKTVEDFIQWLDQLVEYRNKMTY</sequence>
<dbReference type="AlphaFoldDB" id="A0A0F9X252"/>
<protein>
    <submittedName>
        <fullName evidence="1">Uncharacterized protein</fullName>
    </submittedName>
</protein>
<organism evidence="1">
    <name type="scientific">marine sediment metagenome</name>
    <dbReference type="NCBI Taxonomy" id="412755"/>
    <lineage>
        <taxon>unclassified sequences</taxon>
        <taxon>metagenomes</taxon>
        <taxon>ecological metagenomes</taxon>
    </lineage>
</organism>
<reference evidence="1" key="1">
    <citation type="journal article" date="2015" name="Nature">
        <title>Complex archaea that bridge the gap between prokaryotes and eukaryotes.</title>
        <authorList>
            <person name="Spang A."/>
            <person name="Saw J.H."/>
            <person name="Jorgensen S.L."/>
            <person name="Zaremba-Niedzwiedzka K."/>
            <person name="Martijn J."/>
            <person name="Lind A.E."/>
            <person name="van Eijk R."/>
            <person name="Schleper C."/>
            <person name="Guy L."/>
            <person name="Ettema T.J."/>
        </authorList>
    </citation>
    <scope>NUCLEOTIDE SEQUENCE</scope>
</reference>